<feature type="transmembrane region" description="Helical" evidence="6">
    <location>
        <begin position="188"/>
        <end position="209"/>
    </location>
</feature>
<keyword evidence="2 6" id="KW-0813">Transport</keyword>
<keyword evidence="9" id="KW-1185">Reference proteome</keyword>
<comment type="caution">
    <text evidence="8">The sequence shown here is derived from an EMBL/GenBank/DDBJ whole genome shotgun (WGS) entry which is preliminary data.</text>
</comment>
<keyword evidence="5 6" id="KW-0472">Membrane</keyword>
<dbReference type="InterPro" id="IPR051204">
    <property type="entry name" value="ABC_transp_perm/SBD"/>
</dbReference>
<gene>
    <name evidence="8" type="ORF">EII11_04905</name>
</gene>
<evidence type="ECO:0000259" key="7">
    <source>
        <dbReference type="PROSITE" id="PS50928"/>
    </source>
</evidence>
<dbReference type="GO" id="GO:0055085">
    <property type="term" value="P:transmembrane transport"/>
    <property type="evidence" value="ECO:0007669"/>
    <property type="project" value="InterPro"/>
</dbReference>
<organism evidence="8 9">
    <name type="scientific">Schaalia canis</name>
    <dbReference type="NCBI Taxonomy" id="100469"/>
    <lineage>
        <taxon>Bacteria</taxon>
        <taxon>Bacillati</taxon>
        <taxon>Actinomycetota</taxon>
        <taxon>Actinomycetes</taxon>
        <taxon>Actinomycetales</taxon>
        <taxon>Actinomycetaceae</taxon>
        <taxon>Schaalia</taxon>
    </lineage>
</organism>
<evidence type="ECO:0000256" key="2">
    <source>
        <dbReference type="ARBA" id="ARBA00022448"/>
    </source>
</evidence>
<dbReference type="Proteomes" id="UP000280444">
    <property type="component" value="Unassembled WGS sequence"/>
</dbReference>
<dbReference type="RefSeq" id="WP_124869430.1">
    <property type="nucleotide sequence ID" value="NZ_RQZF01000003.1"/>
</dbReference>
<evidence type="ECO:0000313" key="9">
    <source>
        <dbReference type="Proteomes" id="UP000280444"/>
    </source>
</evidence>
<dbReference type="PANTHER" id="PTHR30177">
    <property type="entry name" value="GLYCINE BETAINE/L-PROLINE TRANSPORT SYSTEM PERMEASE PROTEIN PROW"/>
    <property type="match status" value="1"/>
</dbReference>
<evidence type="ECO:0000256" key="5">
    <source>
        <dbReference type="ARBA" id="ARBA00023136"/>
    </source>
</evidence>
<dbReference type="GO" id="GO:0031460">
    <property type="term" value="P:glycine betaine transport"/>
    <property type="evidence" value="ECO:0007669"/>
    <property type="project" value="TreeGrafter"/>
</dbReference>
<evidence type="ECO:0000256" key="4">
    <source>
        <dbReference type="ARBA" id="ARBA00022989"/>
    </source>
</evidence>
<comment type="similarity">
    <text evidence="6">Belongs to the binding-protein-dependent transport system permease family.</text>
</comment>
<dbReference type="SUPFAM" id="SSF161098">
    <property type="entry name" value="MetI-like"/>
    <property type="match status" value="1"/>
</dbReference>
<reference evidence="8 9" key="1">
    <citation type="submission" date="2018-11" db="EMBL/GenBank/DDBJ databases">
        <title>Genomes From Bacteria Associated with the Canine Oral Cavity: a Test Case for Automated Genome-Based Taxonomic Assignment.</title>
        <authorList>
            <person name="Coil D.A."/>
            <person name="Jospin G."/>
            <person name="Darling A.E."/>
            <person name="Wallis C."/>
            <person name="Davis I.J."/>
            <person name="Harris S."/>
            <person name="Eisen J.A."/>
            <person name="Holcombe L.J."/>
            <person name="O'Flynn C."/>
        </authorList>
    </citation>
    <scope>NUCLEOTIDE SEQUENCE [LARGE SCALE GENOMIC DNA]</scope>
    <source>
        <strain evidence="8 9">OH770</strain>
    </source>
</reference>
<evidence type="ECO:0000256" key="3">
    <source>
        <dbReference type="ARBA" id="ARBA00022692"/>
    </source>
</evidence>
<dbReference type="EMBL" id="RQZF01000003">
    <property type="protein sequence ID" value="RRC95608.1"/>
    <property type="molecule type" value="Genomic_DNA"/>
</dbReference>
<feature type="domain" description="ABC transmembrane type-1" evidence="7">
    <location>
        <begin position="27"/>
        <end position="206"/>
    </location>
</feature>
<dbReference type="AlphaFoldDB" id="A0A3P1SEN4"/>
<keyword evidence="3 6" id="KW-0812">Transmembrane</keyword>
<keyword evidence="4 6" id="KW-1133">Transmembrane helix</keyword>
<dbReference type="InterPro" id="IPR035906">
    <property type="entry name" value="MetI-like_sf"/>
</dbReference>
<feature type="transmembrane region" description="Helical" evidence="6">
    <location>
        <begin position="67"/>
        <end position="87"/>
    </location>
</feature>
<dbReference type="PROSITE" id="PS50928">
    <property type="entry name" value="ABC_TM1"/>
    <property type="match status" value="1"/>
</dbReference>
<comment type="subcellular location">
    <subcellularLocation>
        <location evidence="6">Cell membrane</location>
        <topology evidence="6">Multi-pass membrane protein</topology>
    </subcellularLocation>
    <subcellularLocation>
        <location evidence="1">Membrane</location>
        <topology evidence="1">Multi-pass membrane protein</topology>
    </subcellularLocation>
</comment>
<dbReference type="PANTHER" id="PTHR30177:SF33">
    <property type="entry name" value="POSSIBLE OSMOPROTECTANT (GLYCINE BETAINE_CARNITINE_CHOLINE_L-PROLINE) TRANSPORT INTEGRAL MEMBRANE PROTEIN ABC TRANSPORTER PROZ"/>
    <property type="match status" value="1"/>
</dbReference>
<evidence type="ECO:0000256" key="6">
    <source>
        <dbReference type="RuleBase" id="RU363032"/>
    </source>
</evidence>
<feature type="transmembrane region" description="Helical" evidence="6">
    <location>
        <begin position="33"/>
        <end position="55"/>
    </location>
</feature>
<evidence type="ECO:0000256" key="1">
    <source>
        <dbReference type="ARBA" id="ARBA00004141"/>
    </source>
</evidence>
<name>A0A3P1SEN4_9ACTO</name>
<proteinExistence type="inferred from homology"/>
<dbReference type="Pfam" id="PF00528">
    <property type="entry name" value="BPD_transp_1"/>
    <property type="match status" value="1"/>
</dbReference>
<evidence type="ECO:0000313" key="8">
    <source>
        <dbReference type="EMBL" id="RRC95608.1"/>
    </source>
</evidence>
<dbReference type="InterPro" id="IPR000515">
    <property type="entry name" value="MetI-like"/>
</dbReference>
<dbReference type="Gene3D" id="1.10.3720.10">
    <property type="entry name" value="MetI-like"/>
    <property type="match status" value="1"/>
</dbReference>
<protein>
    <submittedName>
        <fullName evidence="8">ABC transporter permease subunit</fullName>
    </submittedName>
</protein>
<sequence length="228" mass="23894">MRLLYEAIAWLFTPGHWVGSSGIGMRIWEHLGIYLLALVLAAMLAIPLGLIIGHARRGSGIMGALTGAARSIPTLGLLTLFGLWFGIGMQAPLYALVILALPSLLAATYSGVHAIDPSIPLAARAIGMSPLQVLRSVEIPLALPTIVGGIRAASIQIVATATLAAYTADLGLGRFLFIGLKTRDYAQMLGAALLVTLIALLIEVLLGAAQRYATRKARPHSSTGKATP</sequence>
<dbReference type="OrthoDB" id="5244012at2"/>
<dbReference type="GO" id="GO:0005886">
    <property type="term" value="C:plasma membrane"/>
    <property type="evidence" value="ECO:0007669"/>
    <property type="project" value="UniProtKB-SubCell"/>
</dbReference>
<feature type="transmembrane region" description="Helical" evidence="6">
    <location>
        <begin position="93"/>
        <end position="112"/>
    </location>
</feature>
<accession>A0A3P1SEN4</accession>